<reference evidence="1" key="1">
    <citation type="submission" date="2019-08" db="EMBL/GenBank/DDBJ databases">
        <authorList>
            <person name="Kucharzyk K."/>
            <person name="Murdoch R.W."/>
            <person name="Higgins S."/>
            <person name="Loffler F."/>
        </authorList>
    </citation>
    <scope>NUCLEOTIDE SEQUENCE</scope>
</reference>
<dbReference type="AlphaFoldDB" id="A0A644YRF6"/>
<evidence type="ECO:0000313" key="1">
    <source>
        <dbReference type="EMBL" id="MPM29053.1"/>
    </source>
</evidence>
<protein>
    <submittedName>
        <fullName evidence="1">Uncharacterized protein</fullName>
    </submittedName>
</protein>
<name>A0A644YRF6_9ZZZZ</name>
<gene>
    <name evidence="1" type="ORF">SDC9_75592</name>
</gene>
<proteinExistence type="predicted"/>
<comment type="caution">
    <text evidence="1">The sequence shown here is derived from an EMBL/GenBank/DDBJ whole genome shotgun (WGS) entry which is preliminary data.</text>
</comment>
<dbReference type="EMBL" id="VSSQ01005412">
    <property type="protein sequence ID" value="MPM29053.1"/>
    <property type="molecule type" value="Genomic_DNA"/>
</dbReference>
<sequence length="42" mass="4955">MKFYTHMFSGYNGSRTKWITNKKGGMGMNTHFFCQKLGQNIY</sequence>
<accession>A0A644YRF6</accession>
<organism evidence="1">
    <name type="scientific">bioreactor metagenome</name>
    <dbReference type="NCBI Taxonomy" id="1076179"/>
    <lineage>
        <taxon>unclassified sequences</taxon>
        <taxon>metagenomes</taxon>
        <taxon>ecological metagenomes</taxon>
    </lineage>
</organism>